<dbReference type="GO" id="GO:0005576">
    <property type="term" value="C:extracellular region"/>
    <property type="evidence" value="ECO:0007669"/>
    <property type="project" value="TreeGrafter"/>
</dbReference>
<dbReference type="EMBL" id="SWOV01000035">
    <property type="protein sequence ID" value="NFF88638.1"/>
    <property type="molecule type" value="Genomic_DNA"/>
</dbReference>
<protein>
    <submittedName>
        <fullName evidence="9 10">L,D-transpeptidase</fullName>
    </submittedName>
</protein>
<dbReference type="Proteomes" id="UP000472355">
    <property type="component" value="Unassembled WGS sequence"/>
</dbReference>
<keyword evidence="7" id="KW-1133">Transmembrane helix</keyword>
<dbReference type="AlphaFoldDB" id="A0A0L9Y9F1"/>
<keyword evidence="7" id="KW-0472">Membrane</keyword>
<reference evidence="13 14" key="2">
    <citation type="submission" date="2019-04" db="EMBL/GenBank/DDBJ databases">
        <title>Genome sequencing of Clostridium botulinum Groups I-IV and Clostridium butyricum.</title>
        <authorList>
            <person name="Brunt J."/>
            <person name="Van Vliet A.H.M."/>
            <person name="Stringer S.C."/>
            <person name="Carter A.T."/>
            <person name="Peck M.W."/>
        </authorList>
    </citation>
    <scope>NUCLEOTIDE SEQUENCE [LARGE SCALE GENOMIC DNA]</scope>
    <source>
        <strain evidence="10 14">1605</strain>
        <strain evidence="11 13">CB-K-33E</strain>
    </source>
</reference>
<feature type="domain" description="L,D-TPase catalytic" evidence="8">
    <location>
        <begin position="261"/>
        <end position="383"/>
    </location>
</feature>
<dbReference type="Proteomes" id="UP000476820">
    <property type="component" value="Unassembled WGS sequence"/>
</dbReference>
<dbReference type="GO" id="GO:0071555">
    <property type="term" value="P:cell wall organization"/>
    <property type="evidence" value="ECO:0007669"/>
    <property type="project" value="UniProtKB-UniRule"/>
</dbReference>
<dbReference type="EMBL" id="SGKU01000036">
    <property type="protein sequence ID" value="NFA43353.1"/>
    <property type="molecule type" value="Genomic_DNA"/>
</dbReference>
<dbReference type="UniPathway" id="UPA00219"/>
<evidence type="ECO:0000256" key="5">
    <source>
        <dbReference type="ARBA" id="ARBA00023316"/>
    </source>
</evidence>
<evidence type="ECO:0000313" key="10">
    <source>
        <dbReference type="EMBL" id="NFF88638.1"/>
    </source>
</evidence>
<organism evidence="9 12">
    <name type="scientific">Clostridium botulinum</name>
    <dbReference type="NCBI Taxonomy" id="1491"/>
    <lineage>
        <taxon>Bacteria</taxon>
        <taxon>Bacillati</taxon>
        <taxon>Bacillota</taxon>
        <taxon>Clostridia</taxon>
        <taxon>Eubacteriales</taxon>
        <taxon>Clostridiaceae</taxon>
        <taxon>Clostridium</taxon>
    </lineage>
</organism>
<evidence type="ECO:0000256" key="3">
    <source>
        <dbReference type="ARBA" id="ARBA00022960"/>
    </source>
</evidence>
<dbReference type="RefSeq" id="WP_053342226.1">
    <property type="nucleotide sequence ID" value="NZ_JACBDC010000006.1"/>
</dbReference>
<evidence type="ECO:0000313" key="12">
    <source>
        <dbReference type="Proteomes" id="UP000472355"/>
    </source>
</evidence>
<keyword evidence="3 6" id="KW-0133">Cell shape</keyword>
<evidence type="ECO:0000313" key="11">
    <source>
        <dbReference type="EMBL" id="NFN36711.1"/>
    </source>
</evidence>
<comment type="pathway">
    <text evidence="1 6">Cell wall biogenesis; peptidoglycan biosynthesis.</text>
</comment>
<evidence type="ECO:0000313" key="13">
    <source>
        <dbReference type="Proteomes" id="UP000473681"/>
    </source>
</evidence>
<name>A0A0L9Y9F1_CLOBO</name>
<feature type="transmembrane region" description="Helical" evidence="7">
    <location>
        <begin position="12"/>
        <end position="31"/>
    </location>
</feature>
<evidence type="ECO:0000256" key="4">
    <source>
        <dbReference type="ARBA" id="ARBA00022984"/>
    </source>
</evidence>
<reference evidence="9 12" key="1">
    <citation type="submission" date="2019-02" db="EMBL/GenBank/DDBJ databases">
        <title>Genome sequencing of Clostridium botulinum clinical isolates.</title>
        <authorList>
            <person name="Brunt J."/>
            <person name="Van Vliet A.H.M."/>
            <person name="Stringer S.C."/>
            <person name="Grant K.A."/>
            <person name="Carter A.C."/>
            <person name="Peck M.W."/>
        </authorList>
    </citation>
    <scope>NUCLEOTIDE SEQUENCE [LARGE SCALE GENOMIC DNA]</scope>
    <source>
        <strain evidence="9 12">H113700579</strain>
    </source>
</reference>
<dbReference type="GO" id="GO:0008360">
    <property type="term" value="P:regulation of cell shape"/>
    <property type="evidence" value="ECO:0007669"/>
    <property type="project" value="UniProtKB-UniRule"/>
</dbReference>
<dbReference type="InterPro" id="IPR005490">
    <property type="entry name" value="LD_TPept_cat_dom"/>
</dbReference>
<evidence type="ECO:0000259" key="8">
    <source>
        <dbReference type="PROSITE" id="PS52029"/>
    </source>
</evidence>
<dbReference type="OrthoDB" id="177750at2"/>
<comment type="caution">
    <text evidence="9">The sequence shown here is derived from an EMBL/GenBank/DDBJ whole genome shotgun (WGS) entry which is preliminary data.</text>
</comment>
<dbReference type="InterPro" id="IPR050979">
    <property type="entry name" value="LD-transpeptidase"/>
</dbReference>
<dbReference type="GO" id="GO:0018104">
    <property type="term" value="P:peptidoglycan-protein cross-linking"/>
    <property type="evidence" value="ECO:0007669"/>
    <property type="project" value="TreeGrafter"/>
</dbReference>
<evidence type="ECO:0000313" key="14">
    <source>
        <dbReference type="Proteomes" id="UP000476820"/>
    </source>
</evidence>
<feature type="active site" description="Proton donor/acceptor" evidence="6">
    <location>
        <position position="335"/>
    </location>
</feature>
<evidence type="ECO:0000256" key="1">
    <source>
        <dbReference type="ARBA" id="ARBA00004752"/>
    </source>
</evidence>
<evidence type="ECO:0000256" key="7">
    <source>
        <dbReference type="SAM" id="Phobius"/>
    </source>
</evidence>
<evidence type="ECO:0000256" key="2">
    <source>
        <dbReference type="ARBA" id="ARBA00022679"/>
    </source>
</evidence>
<feature type="active site" description="Nucleophile" evidence="6">
    <location>
        <position position="359"/>
    </location>
</feature>
<dbReference type="EMBL" id="SWVK01000029">
    <property type="protein sequence ID" value="NFN36711.1"/>
    <property type="molecule type" value="Genomic_DNA"/>
</dbReference>
<sequence length="383" mass="44290">MKINKNIHINKSTVYILLFTLIILTTLFHGYQYKKLVNNFKIDFDSNKFSQANNILLTQENFNPFKNLMLKRDLKKYFSNNITTLKQDLETSKLNEEEILIKANEINRYGFNSNEVIELVNSVSSLQDSINNYSNGIEHFNNNEYYEAITNFSNLSPLDLNYNESLIYLRESKSKIKDELFSKCDELCSNDYYSQALNQISNIPSVLNDDEDIKTKIAEIKSSKQQYLDKTAESKTVSDYYINNISSQNINTLNLVSNTPYLIFIDINSQKTYIYKGKSNKWNLDKTFSCSTGIDSEPTPCGAFSIKEKGEWFFSEKFKQGGKYWTQIDGDILFHSVPYAQDKTTVVDTTLNKKSSHGCIRLALSDAKWIYDNIPRDTKIIIK</sequence>
<keyword evidence="4 6" id="KW-0573">Peptidoglycan synthesis</keyword>
<dbReference type="Gene3D" id="2.40.440.10">
    <property type="entry name" value="L,D-transpeptidase catalytic domain-like"/>
    <property type="match status" value="1"/>
</dbReference>
<accession>A0A0L9Y9F1</accession>
<evidence type="ECO:0000256" key="6">
    <source>
        <dbReference type="PROSITE-ProRule" id="PRU01373"/>
    </source>
</evidence>
<dbReference type="SUPFAM" id="SSF141523">
    <property type="entry name" value="L,D-transpeptidase catalytic domain-like"/>
    <property type="match status" value="1"/>
</dbReference>
<gene>
    <name evidence="9" type="ORF">EXM65_12385</name>
    <name evidence="10" type="ORF">FC774_12275</name>
    <name evidence="11" type="ORF">FDB51_16685</name>
</gene>
<dbReference type="InterPro" id="IPR038063">
    <property type="entry name" value="Transpep_catalytic_dom"/>
</dbReference>
<evidence type="ECO:0000313" key="9">
    <source>
        <dbReference type="EMBL" id="NFA43353.1"/>
    </source>
</evidence>
<keyword evidence="2" id="KW-0808">Transferase</keyword>
<dbReference type="PANTHER" id="PTHR30582:SF2">
    <property type="entry name" value="L,D-TRANSPEPTIDASE YCIB-RELATED"/>
    <property type="match status" value="1"/>
</dbReference>
<dbReference type="Pfam" id="PF03734">
    <property type="entry name" value="YkuD"/>
    <property type="match status" value="1"/>
</dbReference>
<proteinExistence type="predicted"/>
<dbReference type="PANTHER" id="PTHR30582">
    <property type="entry name" value="L,D-TRANSPEPTIDASE"/>
    <property type="match status" value="1"/>
</dbReference>
<dbReference type="PROSITE" id="PS52029">
    <property type="entry name" value="LD_TPASE"/>
    <property type="match status" value="1"/>
</dbReference>
<dbReference type="GO" id="GO:0071972">
    <property type="term" value="F:peptidoglycan L,D-transpeptidase activity"/>
    <property type="evidence" value="ECO:0007669"/>
    <property type="project" value="TreeGrafter"/>
</dbReference>
<dbReference type="GO" id="GO:0016740">
    <property type="term" value="F:transferase activity"/>
    <property type="evidence" value="ECO:0007669"/>
    <property type="project" value="UniProtKB-KW"/>
</dbReference>
<dbReference type="CDD" id="cd16913">
    <property type="entry name" value="YkuD_like"/>
    <property type="match status" value="1"/>
</dbReference>
<keyword evidence="7" id="KW-0812">Transmembrane</keyword>
<keyword evidence="5 6" id="KW-0961">Cell wall biogenesis/degradation</keyword>
<dbReference type="Proteomes" id="UP000473681">
    <property type="component" value="Unassembled WGS sequence"/>
</dbReference>